<reference evidence="1 2" key="1">
    <citation type="submission" date="2016-05" db="EMBL/GenBank/DDBJ databases">
        <title>Genomic and physiological characterization of Planctopirus sp. isolated from fresh water lake.</title>
        <authorList>
            <person name="Subhash Y."/>
            <person name="Ramana C."/>
        </authorList>
    </citation>
    <scope>NUCLEOTIDE SEQUENCE [LARGE SCALE GENOMIC DNA]</scope>
    <source>
        <strain evidence="1 2">JC280</strain>
    </source>
</reference>
<dbReference type="AlphaFoldDB" id="A0A1C3EN83"/>
<evidence type="ECO:0000313" key="2">
    <source>
        <dbReference type="Proteomes" id="UP000094828"/>
    </source>
</evidence>
<sequence>MLLHRSLRLPGSPIRPSLMAVNSENVAFEARLDPEMFEITDRAAPNGDQKIWQRKTCQHLGVCPKRSWVESLKRCDAGALDWVSDTGMTAGKFSWPEAQ</sequence>
<dbReference type="Proteomes" id="UP000094828">
    <property type="component" value="Unassembled WGS sequence"/>
</dbReference>
<evidence type="ECO:0000313" key="1">
    <source>
        <dbReference type="EMBL" id="ODA34700.1"/>
    </source>
</evidence>
<comment type="caution">
    <text evidence="1">The sequence shown here is derived from an EMBL/GenBank/DDBJ whole genome shotgun (WGS) entry which is preliminary data.</text>
</comment>
<accession>A0A1C3EN83</accession>
<organism evidence="1 2">
    <name type="scientific">Planctopirus hydrillae</name>
    <dbReference type="NCBI Taxonomy" id="1841610"/>
    <lineage>
        <taxon>Bacteria</taxon>
        <taxon>Pseudomonadati</taxon>
        <taxon>Planctomycetota</taxon>
        <taxon>Planctomycetia</taxon>
        <taxon>Planctomycetales</taxon>
        <taxon>Planctomycetaceae</taxon>
        <taxon>Planctopirus</taxon>
    </lineage>
</organism>
<keyword evidence="2" id="KW-1185">Reference proteome</keyword>
<gene>
    <name evidence="1" type="ORF">A6X21_03245</name>
</gene>
<name>A0A1C3EN83_9PLAN</name>
<dbReference type="EMBL" id="LYDR01000039">
    <property type="protein sequence ID" value="ODA34700.1"/>
    <property type="molecule type" value="Genomic_DNA"/>
</dbReference>
<proteinExistence type="predicted"/>
<protein>
    <submittedName>
        <fullName evidence="1">Uncharacterized protein</fullName>
    </submittedName>
</protein>